<dbReference type="AlphaFoldDB" id="G7Q7Z2"/>
<evidence type="ECO:0000256" key="1">
    <source>
        <dbReference type="ARBA" id="ARBA00004744"/>
    </source>
</evidence>
<dbReference type="UniPathway" id="UPA00252"/>
<evidence type="ECO:0000256" key="6">
    <source>
        <dbReference type="ARBA" id="ARBA00048470"/>
    </source>
</evidence>
<feature type="domain" description="Siroheme decarboxylase NirL-like HTH" evidence="8">
    <location>
        <begin position="14"/>
        <end position="60"/>
    </location>
</feature>
<evidence type="ECO:0000313" key="9">
    <source>
        <dbReference type="EMBL" id="EHJ47686.1"/>
    </source>
</evidence>
<dbReference type="Pfam" id="PF22451">
    <property type="entry name" value="NirdL-like_HTH"/>
    <property type="match status" value="1"/>
</dbReference>
<dbReference type="GO" id="GO:0016829">
    <property type="term" value="F:lyase activity"/>
    <property type="evidence" value="ECO:0007669"/>
    <property type="project" value="UniProtKB-KW"/>
</dbReference>
<proteinExistence type="inferred from homology"/>
<dbReference type="STRING" id="694327.DFW101_1678"/>
<dbReference type="RefSeq" id="WP_009181080.1">
    <property type="nucleotide sequence ID" value="NZ_CM001368.1"/>
</dbReference>
<evidence type="ECO:0000313" key="10">
    <source>
        <dbReference type="Proteomes" id="UP000004662"/>
    </source>
</evidence>
<comment type="similarity">
    <text evidence="4">Belongs to the Ahb/Nir family.</text>
</comment>
<dbReference type="SUPFAM" id="SSF46785">
    <property type="entry name" value="Winged helix' DNA-binding domain"/>
    <property type="match status" value="1"/>
</dbReference>
<keyword evidence="2" id="KW-0350">Heme biosynthesis</keyword>
<evidence type="ECO:0000256" key="3">
    <source>
        <dbReference type="ARBA" id="ARBA00023239"/>
    </source>
</evidence>
<dbReference type="HOGENOM" id="CLU_112007_0_1_7"/>
<comment type="catalytic activity">
    <reaction evidence="6">
        <text>siroheme + 2 H(+) = 12,18-didecarboxysiroheme + 2 CO2</text>
        <dbReference type="Rhea" id="RHEA:19093"/>
        <dbReference type="ChEBI" id="CHEBI:15378"/>
        <dbReference type="ChEBI" id="CHEBI:16526"/>
        <dbReference type="ChEBI" id="CHEBI:60052"/>
        <dbReference type="ChEBI" id="CHEBI:140497"/>
        <dbReference type="EC" id="4.1.1.111"/>
    </reaction>
</comment>
<protein>
    <recommendedName>
        <fullName evidence="5">siroheme decarboxylase</fullName>
        <ecNumber evidence="5">4.1.1.111</ecNumber>
    </recommendedName>
</protein>
<dbReference type="OrthoDB" id="9806536at2"/>
<evidence type="ECO:0000259" key="8">
    <source>
        <dbReference type="Pfam" id="PF22451"/>
    </source>
</evidence>
<dbReference type="EC" id="4.1.1.111" evidence="5"/>
<dbReference type="Pfam" id="PF17805">
    <property type="entry name" value="AsnC_trans_reg2"/>
    <property type="match status" value="1"/>
</dbReference>
<dbReference type="PANTHER" id="PTHR43413">
    <property type="entry name" value="TRANSCRIPTIONAL REGULATOR, ASNC FAMILY"/>
    <property type="match status" value="1"/>
</dbReference>
<dbReference type="EMBL" id="CM001368">
    <property type="protein sequence ID" value="EHJ47686.1"/>
    <property type="molecule type" value="Genomic_DNA"/>
</dbReference>
<dbReference type="PANTHER" id="PTHR43413:SF1">
    <property type="entry name" value="SIROHEME DECARBOXYLASE NIRL SUBUNIT"/>
    <property type="match status" value="1"/>
</dbReference>
<dbReference type="InterPro" id="IPR040523">
    <property type="entry name" value="AsnC_trans_reg2"/>
</dbReference>
<evidence type="ECO:0000259" key="7">
    <source>
        <dbReference type="Pfam" id="PF17805"/>
    </source>
</evidence>
<name>G7Q7Z2_9BACT</name>
<evidence type="ECO:0000256" key="2">
    <source>
        <dbReference type="ARBA" id="ARBA00023133"/>
    </source>
</evidence>
<dbReference type="GO" id="GO:0006783">
    <property type="term" value="P:heme biosynthetic process"/>
    <property type="evidence" value="ECO:0007669"/>
    <property type="project" value="UniProtKB-KW"/>
</dbReference>
<feature type="domain" description="Siroheme decarboxylase AsnC-like ligand binding" evidence="7">
    <location>
        <begin position="70"/>
        <end position="155"/>
    </location>
</feature>
<keyword evidence="3" id="KW-0456">Lyase</keyword>
<dbReference type="InterPro" id="IPR050684">
    <property type="entry name" value="HTH-Siroheme_Decarb"/>
</dbReference>
<dbReference type="InterPro" id="IPR036390">
    <property type="entry name" value="WH_DNA-bd_sf"/>
</dbReference>
<gene>
    <name evidence="9" type="ORF">DFW101_1678</name>
</gene>
<sequence length="162" mass="18141">MDEDTVGTELSRLDREILRRVQDSLPDSATPYADIAAAVGTDEAHVLDLLSRLAASGEIRRFGATLKHQKAGFGANVMVAWYVPEEDVDRIGALLSKRPEVSHCYHRKNCLEWPYNLYTMVHGRSAEACQQVVTAMSEAAGLDDYAMLFSLKELKKVSMRYF</sequence>
<comment type="pathway">
    <text evidence="1">Porphyrin-containing compound metabolism; protoheme biosynthesis.</text>
</comment>
<keyword evidence="10" id="KW-1185">Reference proteome</keyword>
<evidence type="ECO:0000256" key="5">
    <source>
        <dbReference type="ARBA" id="ARBA00023471"/>
    </source>
</evidence>
<dbReference type="Proteomes" id="UP000004662">
    <property type="component" value="Chromosome"/>
</dbReference>
<dbReference type="Gene3D" id="3.30.70.3460">
    <property type="match status" value="1"/>
</dbReference>
<evidence type="ECO:0000256" key="4">
    <source>
        <dbReference type="ARBA" id="ARBA00023457"/>
    </source>
</evidence>
<reference evidence="10" key="1">
    <citation type="journal article" date="2015" name="Genome Announc.">
        <title>High-Quality Draft Genome Sequence of Desulfovibrio carbinoliphilus FW-101-2B, an Organic Acid-Oxidizing Sulfate-Reducing Bacterium Isolated from Uranium(VI)-Contaminated Groundwater.</title>
        <authorList>
            <person name="Ramsay B.D."/>
            <person name="Hwang C."/>
            <person name="Woo H.L."/>
            <person name="Carroll S.L."/>
            <person name="Lucas S."/>
            <person name="Han J."/>
            <person name="Lapidus A.L."/>
            <person name="Cheng J.F."/>
            <person name="Goodwin L.A."/>
            <person name="Pitluck S."/>
            <person name="Peters L."/>
            <person name="Chertkov O."/>
            <person name="Held B."/>
            <person name="Detter J.C."/>
            <person name="Han C.S."/>
            <person name="Tapia R."/>
            <person name="Land M.L."/>
            <person name="Hauser L.J."/>
            <person name="Kyrpides N.C."/>
            <person name="Ivanova N.N."/>
            <person name="Mikhailova N."/>
            <person name="Pagani I."/>
            <person name="Woyke T."/>
            <person name="Arkin A.P."/>
            <person name="Dehal P."/>
            <person name="Chivian D."/>
            <person name="Criddle C.S."/>
            <person name="Wu W."/>
            <person name="Chakraborty R."/>
            <person name="Hazen T.C."/>
            <person name="Fields M.W."/>
        </authorList>
    </citation>
    <scope>NUCLEOTIDE SEQUENCE [LARGE SCALE GENOMIC DNA]</scope>
    <source>
        <strain evidence="10">FW-101-2B</strain>
    </source>
</reference>
<dbReference type="InterPro" id="IPR053953">
    <property type="entry name" value="NirdL-like_HTH"/>
</dbReference>
<dbReference type="eggNOG" id="COG1522">
    <property type="taxonomic scope" value="Bacteria"/>
</dbReference>
<accession>G7Q7Z2</accession>
<organism evidence="9 10">
    <name type="scientific">Solidesulfovibrio carbinoliphilus subsp. oakridgensis</name>
    <dbReference type="NCBI Taxonomy" id="694327"/>
    <lineage>
        <taxon>Bacteria</taxon>
        <taxon>Pseudomonadati</taxon>
        <taxon>Thermodesulfobacteriota</taxon>
        <taxon>Desulfovibrionia</taxon>
        <taxon>Desulfovibrionales</taxon>
        <taxon>Desulfovibrionaceae</taxon>
        <taxon>Solidesulfovibrio</taxon>
    </lineage>
</organism>